<feature type="transmembrane region" description="Helical" evidence="1">
    <location>
        <begin position="12"/>
        <end position="31"/>
    </location>
</feature>
<comment type="caution">
    <text evidence="2">The sequence shown here is derived from an EMBL/GenBank/DDBJ whole genome shotgun (WGS) entry which is preliminary data.</text>
</comment>
<evidence type="ECO:0000313" key="2">
    <source>
        <dbReference type="EMBL" id="GAA4974801.1"/>
    </source>
</evidence>
<proteinExistence type="predicted"/>
<protein>
    <submittedName>
        <fullName evidence="2">Uncharacterized protein</fullName>
    </submittedName>
</protein>
<feature type="transmembrane region" description="Helical" evidence="1">
    <location>
        <begin position="37"/>
        <end position="55"/>
    </location>
</feature>
<keyword evidence="1" id="KW-1133">Transmembrane helix</keyword>
<dbReference type="EMBL" id="BAABHS010000016">
    <property type="protein sequence ID" value="GAA4974801.1"/>
    <property type="molecule type" value="Genomic_DNA"/>
</dbReference>
<organism evidence="2 3">
    <name type="scientific">Yinghuangia aomiensis</name>
    <dbReference type="NCBI Taxonomy" id="676205"/>
    <lineage>
        <taxon>Bacteria</taxon>
        <taxon>Bacillati</taxon>
        <taxon>Actinomycetota</taxon>
        <taxon>Actinomycetes</taxon>
        <taxon>Kitasatosporales</taxon>
        <taxon>Streptomycetaceae</taxon>
        <taxon>Yinghuangia</taxon>
    </lineage>
</organism>
<evidence type="ECO:0000313" key="3">
    <source>
        <dbReference type="Proteomes" id="UP001500466"/>
    </source>
</evidence>
<dbReference type="RefSeq" id="WP_345677589.1">
    <property type="nucleotide sequence ID" value="NZ_BAABHS010000016.1"/>
</dbReference>
<sequence>MATGVTPGSQTRGLVICTLVYLVIASLYSALYEPAPWMWFGWSVMAIVSAVFLVTERD</sequence>
<dbReference type="Proteomes" id="UP001500466">
    <property type="component" value="Unassembled WGS sequence"/>
</dbReference>
<accession>A0ABP9HNG7</accession>
<name>A0ABP9HNG7_9ACTN</name>
<reference evidence="3" key="1">
    <citation type="journal article" date="2019" name="Int. J. Syst. Evol. Microbiol.">
        <title>The Global Catalogue of Microorganisms (GCM) 10K type strain sequencing project: providing services to taxonomists for standard genome sequencing and annotation.</title>
        <authorList>
            <consortium name="The Broad Institute Genomics Platform"/>
            <consortium name="The Broad Institute Genome Sequencing Center for Infectious Disease"/>
            <person name="Wu L."/>
            <person name="Ma J."/>
        </authorList>
    </citation>
    <scope>NUCLEOTIDE SEQUENCE [LARGE SCALE GENOMIC DNA]</scope>
    <source>
        <strain evidence="3">JCM 17986</strain>
    </source>
</reference>
<keyword evidence="3" id="KW-1185">Reference proteome</keyword>
<keyword evidence="1" id="KW-0472">Membrane</keyword>
<gene>
    <name evidence="2" type="ORF">GCM10023205_46950</name>
</gene>
<evidence type="ECO:0000256" key="1">
    <source>
        <dbReference type="SAM" id="Phobius"/>
    </source>
</evidence>
<keyword evidence="1" id="KW-0812">Transmembrane</keyword>